<dbReference type="KEGG" id="phm:PSMK_27660"/>
<dbReference type="InterPro" id="IPR038725">
    <property type="entry name" value="YdaG_split_barrel_FMN-bd"/>
</dbReference>
<evidence type="ECO:0000313" key="3">
    <source>
        <dbReference type="Proteomes" id="UP000007881"/>
    </source>
</evidence>
<accession>I0II37</accession>
<dbReference type="HOGENOM" id="CLU_091428_1_1_0"/>
<sequence>MSNESTENPHAGSVPTEKKIDELYGLIAEMEIALMTTRRPDGRLVTRPMDTQERGPDGDLWFVTDASAEKVAELEHDDHVCLGYYNGKTREWVSVSGTARLTRDRERIRELYQPDWKAWFQDEGGDRDGGPDDPRLALIVVEADSVHYMKAEHSRPVQLFEVARGVVTGSRPDVGREETLSAQDLAGR</sequence>
<dbReference type="SUPFAM" id="SSF50475">
    <property type="entry name" value="FMN-binding split barrel"/>
    <property type="match status" value="1"/>
</dbReference>
<dbReference type="eggNOG" id="COG3871">
    <property type="taxonomic scope" value="Bacteria"/>
</dbReference>
<dbReference type="OrthoDB" id="9795235at2"/>
<dbReference type="STRING" id="1142394.PSMK_27660"/>
<reference evidence="2 3" key="1">
    <citation type="submission" date="2012-02" db="EMBL/GenBank/DDBJ databases">
        <title>Complete genome sequence of Phycisphaera mikurensis NBRC 102666.</title>
        <authorList>
            <person name="Ankai A."/>
            <person name="Hosoyama A."/>
            <person name="Terui Y."/>
            <person name="Sekine M."/>
            <person name="Fukai R."/>
            <person name="Kato Y."/>
            <person name="Nakamura S."/>
            <person name="Yamada-Narita S."/>
            <person name="Kawakoshi A."/>
            <person name="Fukunaga Y."/>
            <person name="Yamazaki S."/>
            <person name="Fujita N."/>
        </authorList>
    </citation>
    <scope>NUCLEOTIDE SEQUENCE [LARGE SCALE GENOMIC DNA]</scope>
    <source>
        <strain evidence="3">NBRC 102666 / KCTC 22515 / FYK2301M01</strain>
    </source>
</reference>
<name>I0II37_PHYMF</name>
<dbReference type="RefSeq" id="WP_014438135.1">
    <property type="nucleotide sequence ID" value="NC_017080.1"/>
</dbReference>
<keyword evidence="3" id="KW-1185">Reference proteome</keyword>
<organism evidence="2 3">
    <name type="scientific">Phycisphaera mikurensis (strain NBRC 102666 / KCTC 22515 / FYK2301M01)</name>
    <dbReference type="NCBI Taxonomy" id="1142394"/>
    <lineage>
        <taxon>Bacteria</taxon>
        <taxon>Pseudomonadati</taxon>
        <taxon>Planctomycetota</taxon>
        <taxon>Phycisphaerae</taxon>
        <taxon>Phycisphaerales</taxon>
        <taxon>Phycisphaeraceae</taxon>
        <taxon>Phycisphaera</taxon>
    </lineage>
</organism>
<dbReference type="PANTHER" id="PTHR34818">
    <property type="entry name" value="PROTEIN BLI-3"/>
    <property type="match status" value="1"/>
</dbReference>
<dbReference type="Gene3D" id="2.30.110.10">
    <property type="entry name" value="Electron Transport, Fmn-binding Protein, Chain A"/>
    <property type="match status" value="1"/>
</dbReference>
<dbReference type="EMBL" id="AP012338">
    <property type="protein sequence ID" value="BAM04925.1"/>
    <property type="molecule type" value="Genomic_DNA"/>
</dbReference>
<proteinExistence type="predicted"/>
<dbReference type="PANTHER" id="PTHR34818:SF1">
    <property type="entry name" value="PROTEIN BLI-3"/>
    <property type="match status" value="1"/>
</dbReference>
<gene>
    <name evidence="2" type="ordered locus">PSMK_27660</name>
</gene>
<dbReference type="InterPro" id="IPR052917">
    <property type="entry name" value="Stress-Dev_Protein"/>
</dbReference>
<evidence type="ECO:0000313" key="2">
    <source>
        <dbReference type="EMBL" id="BAM04925.1"/>
    </source>
</evidence>
<protein>
    <recommendedName>
        <fullName evidence="1">General stress protein FMN-binding split barrel domain-containing protein</fullName>
    </recommendedName>
</protein>
<dbReference type="InterPro" id="IPR012349">
    <property type="entry name" value="Split_barrel_FMN-bd"/>
</dbReference>
<feature type="domain" description="General stress protein FMN-binding split barrel" evidence="1">
    <location>
        <begin position="19"/>
        <end position="173"/>
    </location>
</feature>
<evidence type="ECO:0000259" key="1">
    <source>
        <dbReference type="Pfam" id="PF16242"/>
    </source>
</evidence>
<dbReference type="Pfam" id="PF16242">
    <property type="entry name" value="Pyrid_ox_like"/>
    <property type="match status" value="1"/>
</dbReference>
<dbReference type="AlphaFoldDB" id="I0II37"/>
<dbReference type="Proteomes" id="UP000007881">
    <property type="component" value="Chromosome"/>
</dbReference>